<accession>A0A7I7Y0P5</accession>
<dbReference type="Gene3D" id="3.90.550.10">
    <property type="entry name" value="Spore Coat Polysaccharide Biosynthesis Protein SpsA, Chain A"/>
    <property type="match status" value="1"/>
</dbReference>
<protein>
    <submittedName>
        <fullName evidence="1">Molybdopterin-guanine dinucleotide biosynthesis protein MobA</fullName>
    </submittedName>
</protein>
<dbReference type="SUPFAM" id="SSF53448">
    <property type="entry name" value="Nucleotide-diphospho-sugar transferases"/>
    <property type="match status" value="1"/>
</dbReference>
<reference evidence="1" key="1">
    <citation type="journal article" date="2019" name="Emerg. Microbes Infect.">
        <title>Comprehensive subspecies identification of 175 nontuberculous mycobacteria species based on 7547 genomic profiles.</title>
        <authorList>
            <person name="Matsumoto Y."/>
            <person name="Kinjo T."/>
            <person name="Motooka D."/>
            <person name="Nabeya D."/>
            <person name="Jung N."/>
            <person name="Uechi K."/>
            <person name="Horii T."/>
            <person name="Iida T."/>
            <person name="Fujita J."/>
            <person name="Nakamura S."/>
        </authorList>
    </citation>
    <scope>NUCLEOTIDE SEQUENCE [LARGE SCALE GENOMIC DNA]</scope>
    <source>
        <strain evidence="1">JCM 13671</strain>
    </source>
</reference>
<reference evidence="1" key="2">
    <citation type="submission" date="2020-02" db="EMBL/GenBank/DDBJ databases">
        <authorList>
            <person name="Matsumoto Y."/>
            <person name="Motooka D."/>
            <person name="Nakamura S."/>
        </authorList>
    </citation>
    <scope>NUCLEOTIDE SEQUENCE</scope>
    <source>
        <strain evidence="1">JCM 13671</strain>
    </source>
</reference>
<evidence type="ECO:0000313" key="2">
    <source>
        <dbReference type="Proteomes" id="UP000466931"/>
    </source>
</evidence>
<sequence>MSRVAGVLLAAGAGKRYGMPKVVAEEGDWLKRAVNALARGGCDDVIVVLGAADVDVPPPARAVTAADWADGMSASVRAGLLAAEGADVAVLHVVDTPDVGADVVARVLQAGQGESGVARAVFDGRPGHPVAIACRHWPAARESLHGDHGARDFLRARGDVVEVECADLASGQDIDER</sequence>
<dbReference type="Pfam" id="PF12804">
    <property type="entry name" value="NTP_transf_3"/>
    <property type="match status" value="1"/>
</dbReference>
<dbReference type="Proteomes" id="UP000466931">
    <property type="component" value="Chromosome"/>
</dbReference>
<dbReference type="CDD" id="cd04182">
    <property type="entry name" value="GT_2_like_f"/>
    <property type="match status" value="1"/>
</dbReference>
<dbReference type="PANTHER" id="PTHR43777:SF1">
    <property type="entry name" value="MOLYBDENUM COFACTOR CYTIDYLYLTRANSFERASE"/>
    <property type="match status" value="1"/>
</dbReference>
<evidence type="ECO:0000313" key="1">
    <source>
        <dbReference type="EMBL" id="BBZ34924.1"/>
    </source>
</evidence>
<dbReference type="RefSeq" id="WP_264016595.1">
    <property type="nucleotide sequence ID" value="NZ_AP022612.1"/>
</dbReference>
<dbReference type="InterPro" id="IPR029044">
    <property type="entry name" value="Nucleotide-diphossugar_trans"/>
</dbReference>
<dbReference type="EMBL" id="AP022612">
    <property type="protein sequence ID" value="BBZ34924.1"/>
    <property type="molecule type" value="Genomic_DNA"/>
</dbReference>
<dbReference type="GO" id="GO:0016779">
    <property type="term" value="F:nucleotidyltransferase activity"/>
    <property type="evidence" value="ECO:0007669"/>
    <property type="project" value="UniProtKB-ARBA"/>
</dbReference>
<gene>
    <name evidence="1" type="ORF">MCNF_35290</name>
</gene>
<dbReference type="PANTHER" id="PTHR43777">
    <property type="entry name" value="MOLYBDENUM COFACTOR CYTIDYLYLTRANSFERASE"/>
    <property type="match status" value="1"/>
</dbReference>
<organism evidence="1 2">
    <name type="scientific">Mycolicibacterium confluentis</name>
    <dbReference type="NCBI Taxonomy" id="28047"/>
    <lineage>
        <taxon>Bacteria</taxon>
        <taxon>Bacillati</taxon>
        <taxon>Actinomycetota</taxon>
        <taxon>Actinomycetes</taxon>
        <taxon>Mycobacteriales</taxon>
        <taxon>Mycobacteriaceae</taxon>
        <taxon>Mycolicibacterium</taxon>
    </lineage>
</organism>
<dbReference type="InterPro" id="IPR025877">
    <property type="entry name" value="MobA-like_NTP_Trfase"/>
</dbReference>
<name>A0A7I7Y0P5_9MYCO</name>
<keyword evidence="2" id="KW-1185">Reference proteome</keyword>
<proteinExistence type="predicted"/>
<dbReference type="AlphaFoldDB" id="A0A7I7Y0P5"/>